<dbReference type="InterPro" id="IPR036942">
    <property type="entry name" value="Beta-barrel_TonB_sf"/>
</dbReference>
<dbReference type="AlphaFoldDB" id="A0A563DI77"/>
<keyword evidence="2" id="KW-0472">Membrane</keyword>
<gene>
    <name evidence="4" type="ORF">ETU09_02445</name>
</gene>
<dbReference type="GO" id="GO:0009279">
    <property type="term" value="C:cell outer membrane"/>
    <property type="evidence" value="ECO:0007669"/>
    <property type="project" value="UniProtKB-SubCell"/>
</dbReference>
<evidence type="ECO:0000256" key="1">
    <source>
        <dbReference type="ARBA" id="ARBA00004442"/>
    </source>
</evidence>
<keyword evidence="5" id="KW-1185">Reference proteome</keyword>
<evidence type="ECO:0000256" key="2">
    <source>
        <dbReference type="ARBA" id="ARBA00023136"/>
    </source>
</evidence>
<organism evidence="4 5">
    <name type="scientific">Apibacter muscae</name>
    <dbReference type="NCBI Taxonomy" id="2509004"/>
    <lineage>
        <taxon>Bacteria</taxon>
        <taxon>Pseudomonadati</taxon>
        <taxon>Bacteroidota</taxon>
        <taxon>Flavobacteriia</taxon>
        <taxon>Flavobacteriales</taxon>
        <taxon>Weeksellaceae</taxon>
        <taxon>Apibacter</taxon>
    </lineage>
</organism>
<comment type="subcellular location">
    <subcellularLocation>
        <location evidence="1">Cell outer membrane</location>
    </subcellularLocation>
</comment>
<dbReference type="SUPFAM" id="SSF49464">
    <property type="entry name" value="Carboxypeptidase regulatory domain-like"/>
    <property type="match status" value="1"/>
</dbReference>
<protein>
    <submittedName>
        <fullName evidence="4">TonB-dependent receptor</fullName>
    </submittedName>
</protein>
<dbReference type="Gene3D" id="2.40.170.20">
    <property type="entry name" value="TonB-dependent receptor, beta-barrel domain"/>
    <property type="match status" value="1"/>
</dbReference>
<dbReference type="Proteomes" id="UP000319499">
    <property type="component" value="Unassembled WGS sequence"/>
</dbReference>
<comment type="caution">
    <text evidence="4">The sequence shown here is derived from an EMBL/GenBank/DDBJ whole genome shotgun (WGS) entry which is preliminary data.</text>
</comment>
<dbReference type="Pfam" id="PF13620">
    <property type="entry name" value="CarboxypepD_reg"/>
    <property type="match status" value="1"/>
</dbReference>
<dbReference type="Gene3D" id="2.60.40.1120">
    <property type="entry name" value="Carboxypeptidase-like, regulatory domain"/>
    <property type="match status" value="1"/>
</dbReference>
<sequence length="949" mass="107798">MKLTLKFLFTVIIGQHLLSQTTVSGYIKDTNQNPIGWAIVSLEKDLNNTITTDPKGYFEFQNVTQGEFTIVISKEGFMPQVINLSLIPSEDIKNLGDITLEYQPLEAENLISLTDEELTTDDGGALGQVGIGLLQSSRDVFSKVAAYELGAYWFNIRGTDNRYNNVMIDGVPMAKNHSGRPDFSNWGGLNNSFRYTYELAETNNVSDYSFSNLGGTYYYDTRASSYRKGLNLSYSLTNKTYQHRLMLSYATGMLPSGWAFAFNASRRWMDEGVIDGTFNDSYAYFVSAEKKISENHTLNFTTFGTPTRRSGASPNTQEVYDLRGKNYNAYWGWQEGQRRNERIKKMFEPVFMLTHDWKINKNTKIITTASYQTGYHKSSRLNWYNSTNPSPTYYRNLPSYIQYLIAKANGSPTESLEAAYQEILNRWQENDTSITQINWGSLYEANYNAPFVTDLYSGEQGRRASYFLVDDVIKDRTFNASAHLQTQFADHWKFYINLNYQNLVSDNYREVEDLLGADFALNRSSFLQGDAGDYNILKPNSIAKEGDKLEYNYKLHKQAVTANATTRLYVDHWNLAASLLLGWNESYRNGIFQNGLYADNSYGRSSKENFIDVGLRGGITYKIDGRNFIILNSGYFLVSPTLNEIFANPRLNNMVTPDLTNQKVGTSDITYTLRSPKIKLRATAYYTRIKDAVEISRFYAQGLDLSQYLPSQGSVSQDATSSNVFLSEILTGVDKEYMGTELGLELKISPTITTFAVASIGQYVYKNNPNLKILTDNYEGIPDLGSANIKNYKIAGSPQKGYSLGFRYNSPKYWWVGVSGNLLQDIYSDISALSRTENFIINPESQQPYANATNQSVKSLLKQKRYEDAWVFNANIGKSFRIGKYYMGVSLSVNNIFNERGLVSGSFEQGRYANYEQLSFDHSLTTPLFGDKLFYDRGRSYFVNISFKL</sequence>
<evidence type="ECO:0000313" key="5">
    <source>
        <dbReference type="Proteomes" id="UP000319499"/>
    </source>
</evidence>
<proteinExistence type="predicted"/>
<dbReference type="EMBL" id="SELH01000013">
    <property type="protein sequence ID" value="TWP29860.1"/>
    <property type="molecule type" value="Genomic_DNA"/>
</dbReference>
<dbReference type="OrthoDB" id="1453181at2"/>
<dbReference type="RefSeq" id="WP_146291659.1">
    <property type="nucleotide sequence ID" value="NZ_SELH01000013.1"/>
</dbReference>
<keyword evidence="3" id="KW-0998">Cell outer membrane</keyword>
<keyword evidence="4" id="KW-0675">Receptor</keyword>
<evidence type="ECO:0000256" key="3">
    <source>
        <dbReference type="ARBA" id="ARBA00023237"/>
    </source>
</evidence>
<dbReference type="InterPro" id="IPR008969">
    <property type="entry name" value="CarboxyPept-like_regulatory"/>
</dbReference>
<dbReference type="SUPFAM" id="SSF56935">
    <property type="entry name" value="Porins"/>
    <property type="match status" value="1"/>
</dbReference>
<evidence type="ECO:0000313" key="4">
    <source>
        <dbReference type="EMBL" id="TWP29860.1"/>
    </source>
</evidence>
<name>A0A563DI77_9FLAO</name>
<accession>A0A563DI77</accession>
<reference evidence="4 5" key="1">
    <citation type="submission" date="2019-02" db="EMBL/GenBank/DDBJ databases">
        <title>Apibacter muscae sp. nov.: a novel member of the house fly microbiota.</title>
        <authorList>
            <person name="Park R."/>
        </authorList>
    </citation>
    <scope>NUCLEOTIDE SEQUENCE [LARGE SCALE GENOMIC DNA]</scope>
    <source>
        <strain evidence="4 5">AL1</strain>
    </source>
</reference>